<keyword evidence="3" id="KW-1185">Reference proteome</keyword>
<evidence type="ECO:0000313" key="4">
    <source>
        <dbReference type="WBParaSite" id="PSU_v2.g18893.t1"/>
    </source>
</evidence>
<evidence type="ECO:0000256" key="1">
    <source>
        <dbReference type="SAM" id="MobiDB-lite"/>
    </source>
</evidence>
<dbReference type="SMART" id="SM00225">
    <property type="entry name" value="BTB"/>
    <property type="match status" value="1"/>
</dbReference>
<feature type="region of interest" description="Disordered" evidence="1">
    <location>
        <begin position="1"/>
        <end position="35"/>
    </location>
</feature>
<dbReference type="SUPFAM" id="SSF54695">
    <property type="entry name" value="POZ domain"/>
    <property type="match status" value="1"/>
</dbReference>
<evidence type="ECO:0000313" key="3">
    <source>
        <dbReference type="Proteomes" id="UP000887577"/>
    </source>
</evidence>
<evidence type="ECO:0000259" key="2">
    <source>
        <dbReference type="PROSITE" id="PS50097"/>
    </source>
</evidence>
<dbReference type="Gene3D" id="1.25.40.420">
    <property type="match status" value="1"/>
</dbReference>
<dbReference type="AlphaFoldDB" id="A0A914YHF0"/>
<protein>
    <submittedName>
        <fullName evidence="4">BTB domain-containing protein</fullName>
    </submittedName>
</protein>
<reference evidence="4" key="1">
    <citation type="submission" date="2022-11" db="UniProtKB">
        <authorList>
            <consortium name="WormBaseParasite"/>
        </authorList>
    </citation>
    <scope>IDENTIFICATION</scope>
</reference>
<dbReference type="Pfam" id="PF00651">
    <property type="entry name" value="BTB"/>
    <property type="match status" value="1"/>
</dbReference>
<accession>A0A914YHF0</accession>
<dbReference type="Gene3D" id="3.30.710.10">
    <property type="entry name" value="Potassium Channel Kv1.1, Chain A"/>
    <property type="match status" value="1"/>
</dbReference>
<dbReference type="PROSITE" id="PS50097">
    <property type="entry name" value="BTB"/>
    <property type="match status" value="1"/>
</dbReference>
<sequence>MAISINEKESLMPLTSPITDDNDAATSTSIDDDDDGSSLKDILQALYDSDKYKDLTFIVAKKEIHANELLVKIRSSVLKEKIEDPKREVPNGKIMLDDQNFEDFKKFLKFLYTNDCEITQQNLTGLFLLGKKYNVPFLCNKCLNIFNKFLNKNNASTFAAAALKNPDLAEMFQKCLELVPNVMESMSFFYVDKYGKVENVVAASFIQQILRQSRSENAEDALFAKIYEWAKYDCRHRGLKEESNNIKETMKDLLPYIRFGNLKPYTLATIVRSNNLLPLEELVSYLCNVAVKENQPDENSNV</sequence>
<dbReference type="CDD" id="cd18186">
    <property type="entry name" value="BTB_POZ_ZBTB_KLHL-like"/>
    <property type="match status" value="1"/>
</dbReference>
<proteinExistence type="predicted"/>
<dbReference type="PANTHER" id="PTHR45774">
    <property type="entry name" value="BTB/POZ DOMAIN-CONTAINING"/>
    <property type="match status" value="1"/>
</dbReference>
<dbReference type="InterPro" id="IPR000210">
    <property type="entry name" value="BTB/POZ_dom"/>
</dbReference>
<dbReference type="InterPro" id="IPR011333">
    <property type="entry name" value="SKP1/BTB/POZ_sf"/>
</dbReference>
<dbReference type="PANTHER" id="PTHR45774:SF3">
    <property type="entry name" value="BTB (POZ) DOMAIN-CONTAINING 2B-RELATED"/>
    <property type="match status" value="1"/>
</dbReference>
<feature type="domain" description="BTB" evidence="2">
    <location>
        <begin position="53"/>
        <end position="120"/>
    </location>
</feature>
<name>A0A914YHF0_9BILA</name>
<organism evidence="3 4">
    <name type="scientific">Panagrolaimus superbus</name>
    <dbReference type="NCBI Taxonomy" id="310955"/>
    <lineage>
        <taxon>Eukaryota</taxon>
        <taxon>Metazoa</taxon>
        <taxon>Ecdysozoa</taxon>
        <taxon>Nematoda</taxon>
        <taxon>Chromadorea</taxon>
        <taxon>Rhabditida</taxon>
        <taxon>Tylenchina</taxon>
        <taxon>Panagrolaimomorpha</taxon>
        <taxon>Panagrolaimoidea</taxon>
        <taxon>Panagrolaimidae</taxon>
        <taxon>Panagrolaimus</taxon>
    </lineage>
</organism>
<dbReference type="WBParaSite" id="PSU_v2.g18893.t1">
    <property type="protein sequence ID" value="PSU_v2.g18893.t1"/>
    <property type="gene ID" value="PSU_v2.g18893"/>
</dbReference>
<feature type="compositionally biased region" description="Basic and acidic residues" evidence="1">
    <location>
        <begin position="1"/>
        <end position="10"/>
    </location>
</feature>
<dbReference type="Proteomes" id="UP000887577">
    <property type="component" value="Unplaced"/>
</dbReference>